<protein>
    <submittedName>
        <fullName evidence="2">Uncharacterized protein</fullName>
    </submittedName>
</protein>
<reference evidence="2 3" key="1">
    <citation type="submission" date="2020-05" db="EMBL/GenBank/DDBJ databases">
        <title>Identification and distribution of gene clusters putatively required for synthesis of sphingolipid metabolism inhibitors in phylogenetically diverse species of the filamentous fungus Fusarium.</title>
        <authorList>
            <person name="Kim H.-S."/>
            <person name="Busman M."/>
            <person name="Brown D.W."/>
            <person name="Divon H."/>
            <person name="Uhlig S."/>
            <person name="Proctor R.H."/>
        </authorList>
    </citation>
    <scope>NUCLEOTIDE SEQUENCE [LARGE SCALE GENOMIC DNA]</scope>
    <source>
        <strain evidence="2 3">NRRL 66235</strain>
    </source>
</reference>
<organism evidence="2 3">
    <name type="scientific">Fusarium mundagurra</name>
    <dbReference type="NCBI Taxonomy" id="1567541"/>
    <lineage>
        <taxon>Eukaryota</taxon>
        <taxon>Fungi</taxon>
        <taxon>Dikarya</taxon>
        <taxon>Ascomycota</taxon>
        <taxon>Pezizomycotina</taxon>
        <taxon>Sordariomycetes</taxon>
        <taxon>Hypocreomycetidae</taxon>
        <taxon>Hypocreales</taxon>
        <taxon>Nectriaceae</taxon>
        <taxon>Fusarium</taxon>
        <taxon>Fusarium fujikuroi species complex</taxon>
    </lineage>
</organism>
<dbReference type="AlphaFoldDB" id="A0A8H5YIQ7"/>
<accession>A0A8H5YIQ7</accession>
<keyword evidence="1" id="KW-0175">Coiled coil</keyword>
<keyword evidence="3" id="KW-1185">Reference proteome</keyword>
<evidence type="ECO:0000313" key="2">
    <source>
        <dbReference type="EMBL" id="KAF5712834.1"/>
    </source>
</evidence>
<dbReference type="EMBL" id="JAAOAN010000274">
    <property type="protein sequence ID" value="KAF5712834.1"/>
    <property type="molecule type" value="Genomic_DNA"/>
</dbReference>
<sequence length="417" mass="45521">MRLTGTLAASKRNFTLLANGGSKLVWKAYALALQAHMTTQDDLDNSTKAIFVASPGLFDIPAGEFAPQQITNDHIFRRTDCLQTTRSPFYTSDGESYFDSRRKYLQAIHDDLRSEVEQAQDRSAQAYLRDLDLYQRFAAVAEPELTNFEAWGDKFGIYYAWAKSEQKRLESDYNLAATKTSSSVGLALAAFDLARDTSTLRLGSNMPCSNMDIPSSIGRAKTPLVIPADQIYYRPLYSINGIDRRVDSWVGAQDGGREEVELDLDLANAKTASWANLGFPNLDHDPLYDNKVVDATSPDMTLSLKAGGMQAFDVDRGFWDVSAAARSQLGSAVGNEGSSSKLMKITRILLGYKVEIRMTCADGKKSQLSDAIAGSGGEKILGMTTDRCTVHSDDGQVVVASAPSGFPTVLAVLGREI</sequence>
<evidence type="ECO:0000313" key="3">
    <source>
        <dbReference type="Proteomes" id="UP000544331"/>
    </source>
</evidence>
<feature type="coiled-coil region" evidence="1">
    <location>
        <begin position="102"/>
        <end position="129"/>
    </location>
</feature>
<proteinExistence type="predicted"/>
<name>A0A8H5YIQ7_9HYPO</name>
<evidence type="ECO:0000256" key="1">
    <source>
        <dbReference type="SAM" id="Coils"/>
    </source>
</evidence>
<gene>
    <name evidence="2" type="ORF">FMUND_8268</name>
</gene>
<dbReference type="Proteomes" id="UP000544331">
    <property type="component" value="Unassembled WGS sequence"/>
</dbReference>
<dbReference type="OrthoDB" id="5047692at2759"/>
<comment type="caution">
    <text evidence="2">The sequence shown here is derived from an EMBL/GenBank/DDBJ whole genome shotgun (WGS) entry which is preliminary data.</text>
</comment>